<evidence type="ECO:0000313" key="12">
    <source>
        <dbReference type="EMBL" id="KAB5516505.1"/>
    </source>
</evidence>
<dbReference type="Pfam" id="PF12678">
    <property type="entry name" value="zf-rbx1"/>
    <property type="match status" value="1"/>
</dbReference>
<keyword evidence="13" id="KW-1185">Reference proteome</keyword>
<dbReference type="InterPro" id="IPR013083">
    <property type="entry name" value="Znf_RING/FYVE/PHD"/>
</dbReference>
<protein>
    <recommendedName>
        <fullName evidence="3">RING-type E3 ubiquitin transferase</fullName>
        <ecNumber evidence="3">2.3.2.27</ecNumber>
    </recommendedName>
</protein>
<evidence type="ECO:0000256" key="6">
    <source>
        <dbReference type="ARBA" id="ARBA00022771"/>
    </source>
</evidence>
<dbReference type="EC" id="2.3.2.27" evidence="3"/>
<dbReference type="InterPro" id="IPR024766">
    <property type="entry name" value="Znf_RING_H2"/>
</dbReference>
<evidence type="ECO:0000256" key="5">
    <source>
        <dbReference type="ARBA" id="ARBA00022723"/>
    </source>
</evidence>
<gene>
    <name evidence="12" type="ORF">DKX38_027153</name>
</gene>
<dbReference type="PANTHER" id="PTHR46463">
    <property type="entry name" value="ZINC FINGER, RING/FYVE/PHD-TYPE"/>
    <property type="match status" value="1"/>
</dbReference>
<evidence type="ECO:0000256" key="7">
    <source>
        <dbReference type="ARBA" id="ARBA00022786"/>
    </source>
</evidence>
<dbReference type="AlphaFoldDB" id="A0A5N5JGL0"/>
<evidence type="ECO:0000313" key="13">
    <source>
        <dbReference type="Proteomes" id="UP000326939"/>
    </source>
</evidence>
<evidence type="ECO:0000256" key="9">
    <source>
        <dbReference type="PROSITE-ProRule" id="PRU00175"/>
    </source>
</evidence>
<dbReference type="SMART" id="SM00184">
    <property type="entry name" value="RING"/>
    <property type="match status" value="1"/>
</dbReference>
<comment type="pathway">
    <text evidence="2">Protein modification; protein ubiquitination.</text>
</comment>
<dbReference type="SUPFAM" id="SSF57850">
    <property type="entry name" value="RING/U-box"/>
    <property type="match status" value="1"/>
</dbReference>
<feature type="compositionally biased region" description="Basic and acidic residues" evidence="10">
    <location>
        <begin position="228"/>
        <end position="247"/>
    </location>
</feature>
<dbReference type="GO" id="GO:0008270">
    <property type="term" value="F:zinc ion binding"/>
    <property type="evidence" value="ECO:0007669"/>
    <property type="project" value="UniProtKB-KW"/>
</dbReference>
<keyword evidence="5" id="KW-0479">Metal-binding</keyword>
<keyword evidence="6 9" id="KW-0863">Zinc-finger</keyword>
<accession>A0A5N5JGL0</accession>
<organism evidence="12 13">
    <name type="scientific">Salix brachista</name>
    <dbReference type="NCBI Taxonomy" id="2182728"/>
    <lineage>
        <taxon>Eukaryota</taxon>
        <taxon>Viridiplantae</taxon>
        <taxon>Streptophyta</taxon>
        <taxon>Embryophyta</taxon>
        <taxon>Tracheophyta</taxon>
        <taxon>Spermatophyta</taxon>
        <taxon>Magnoliopsida</taxon>
        <taxon>eudicotyledons</taxon>
        <taxon>Gunneridae</taxon>
        <taxon>Pentapetalae</taxon>
        <taxon>rosids</taxon>
        <taxon>fabids</taxon>
        <taxon>Malpighiales</taxon>
        <taxon>Salicaceae</taxon>
        <taxon>Saliceae</taxon>
        <taxon>Salix</taxon>
    </lineage>
</organism>
<keyword evidence="8" id="KW-0862">Zinc</keyword>
<reference evidence="13" key="1">
    <citation type="journal article" date="2019" name="Gigascience">
        <title>De novo genome assembly of the endangered Acer yangbiense, a plant species with extremely small populations endemic to Yunnan Province, China.</title>
        <authorList>
            <person name="Yang J."/>
            <person name="Wariss H.M."/>
            <person name="Tao L."/>
            <person name="Zhang R."/>
            <person name="Yun Q."/>
            <person name="Hollingsworth P."/>
            <person name="Dao Z."/>
            <person name="Luo G."/>
            <person name="Guo H."/>
            <person name="Ma Y."/>
            <person name="Sun W."/>
        </authorList>
    </citation>
    <scope>NUCLEOTIDE SEQUENCE [LARGE SCALE GENOMIC DNA]</scope>
    <source>
        <strain evidence="13">cv. br00</strain>
    </source>
</reference>
<keyword evidence="4" id="KW-0808">Transferase</keyword>
<dbReference type="GO" id="GO:0061630">
    <property type="term" value="F:ubiquitin protein ligase activity"/>
    <property type="evidence" value="ECO:0007669"/>
    <property type="project" value="UniProtKB-EC"/>
</dbReference>
<evidence type="ECO:0000259" key="11">
    <source>
        <dbReference type="PROSITE" id="PS50089"/>
    </source>
</evidence>
<evidence type="ECO:0000256" key="1">
    <source>
        <dbReference type="ARBA" id="ARBA00000900"/>
    </source>
</evidence>
<feature type="region of interest" description="Disordered" evidence="10">
    <location>
        <begin position="228"/>
        <end position="278"/>
    </location>
</feature>
<sequence>MAREFATSVEYGLSLSKRIYQGKEMTPAATASMTRSMSAKSSDVDESYFTTAVMAYAVETEPKVVDNPDLSSRAAEKLLNFYELRVLSHSLFIVQENTSRCIWPVALIFVGDIRELAVESEIGTNTMGSVCCCLHADDFEDYMNPETSVYRNCICLNSFVQNFVYVYTSIFRRGQVHSVPSSIQGAASLTSSSSLDNSLAEMYRSPPLPLPYDDPRCLRFQRDGLVSRREKGSSHAHDESEPLRSDNDADSESFSTGDKWNASACEGGKEQRSRSSLKLSSAKATVGIGYVYSSSEEEDSCPTCLDGVLTMSLFLPTYFTHAEYTPENPKIMTECSHHFHLGCIYEWMERSDSCPVCGKDMELNTSNLPYNLHSLDESTLKALFGHLHHNYSQASSTLKYENDCCDAIP</sequence>
<comment type="catalytic activity">
    <reaction evidence="1">
        <text>S-ubiquitinyl-[E2 ubiquitin-conjugating enzyme]-L-cysteine + [acceptor protein]-L-lysine = [E2 ubiquitin-conjugating enzyme]-L-cysteine + N(6)-ubiquitinyl-[acceptor protein]-L-lysine.</text>
        <dbReference type="EC" id="2.3.2.27"/>
    </reaction>
</comment>
<dbReference type="InterPro" id="IPR001841">
    <property type="entry name" value="Znf_RING"/>
</dbReference>
<dbReference type="EMBL" id="VDCV01000017">
    <property type="protein sequence ID" value="KAB5516505.1"/>
    <property type="molecule type" value="Genomic_DNA"/>
</dbReference>
<dbReference type="Proteomes" id="UP000326939">
    <property type="component" value="Chromosome 17"/>
</dbReference>
<dbReference type="PROSITE" id="PS50089">
    <property type="entry name" value="ZF_RING_2"/>
    <property type="match status" value="1"/>
</dbReference>
<evidence type="ECO:0000256" key="4">
    <source>
        <dbReference type="ARBA" id="ARBA00022679"/>
    </source>
</evidence>
<keyword evidence="7" id="KW-0833">Ubl conjugation pathway</keyword>
<dbReference type="PANTHER" id="PTHR46463:SF10">
    <property type="entry name" value="OS01G0926200 PROTEIN"/>
    <property type="match status" value="1"/>
</dbReference>
<name>A0A5N5JGL0_9ROSI</name>
<comment type="caution">
    <text evidence="12">The sequence shown here is derived from an EMBL/GenBank/DDBJ whole genome shotgun (WGS) entry which is preliminary data.</text>
</comment>
<dbReference type="Gene3D" id="3.30.40.10">
    <property type="entry name" value="Zinc/RING finger domain, C3HC4 (zinc finger)"/>
    <property type="match status" value="1"/>
</dbReference>
<evidence type="ECO:0000256" key="10">
    <source>
        <dbReference type="SAM" id="MobiDB-lite"/>
    </source>
</evidence>
<evidence type="ECO:0000256" key="2">
    <source>
        <dbReference type="ARBA" id="ARBA00004906"/>
    </source>
</evidence>
<evidence type="ECO:0000256" key="3">
    <source>
        <dbReference type="ARBA" id="ARBA00012483"/>
    </source>
</evidence>
<evidence type="ECO:0000256" key="8">
    <source>
        <dbReference type="ARBA" id="ARBA00022833"/>
    </source>
</evidence>
<proteinExistence type="predicted"/>
<feature type="domain" description="RING-type" evidence="11">
    <location>
        <begin position="301"/>
        <end position="357"/>
    </location>
</feature>